<dbReference type="InParanoid" id="A0A059CCE9"/>
<dbReference type="GO" id="GO:0005634">
    <property type="term" value="C:nucleus"/>
    <property type="evidence" value="ECO:0007669"/>
    <property type="project" value="UniProtKB-SubCell"/>
</dbReference>
<dbReference type="InterPro" id="IPR036638">
    <property type="entry name" value="HLH_DNA-bd_sf"/>
</dbReference>
<evidence type="ECO:0000313" key="7">
    <source>
        <dbReference type="EMBL" id="KCW76133.1"/>
    </source>
</evidence>
<organism evidence="7">
    <name type="scientific">Eucalyptus grandis</name>
    <name type="common">Flooded gum</name>
    <dbReference type="NCBI Taxonomy" id="71139"/>
    <lineage>
        <taxon>Eukaryota</taxon>
        <taxon>Viridiplantae</taxon>
        <taxon>Streptophyta</taxon>
        <taxon>Embryophyta</taxon>
        <taxon>Tracheophyta</taxon>
        <taxon>Spermatophyta</taxon>
        <taxon>Magnoliopsida</taxon>
        <taxon>eudicotyledons</taxon>
        <taxon>Gunneridae</taxon>
        <taxon>Pentapetalae</taxon>
        <taxon>rosids</taxon>
        <taxon>malvids</taxon>
        <taxon>Myrtales</taxon>
        <taxon>Myrtaceae</taxon>
        <taxon>Myrtoideae</taxon>
        <taxon>Eucalypteae</taxon>
        <taxon>Eucalyptus</taxon>
    </lineage>
</organism>
<dbReference type="OMA" id="NASKMMT"/>
<dbReference type="PANTHER" id="PTHR45844:SF9">
    <property type="entry name" value="OS09G0463900 PROTEIN"/>
    <property type="match status" value="1"/>
</dbReference>
<evidence type="ECO:0000256" key="4">
    <source>
        <dbReference type="ARBA" id="ARBA00023163"/>
    </source>
</evidence>
<keyword evidence="3" id="KW-0238">DNA-binding</keyword>
<dbReference type="Gene3D" id="4.10.280.10">
    <property type="entry name" value="Helix-loop-helix DNA-binding domain"/>
    <property type="match status" value="1"/>
</dbReference>
<evidence type="ECO:0000259" key="6">
    <source>
        <dbReference type="PROSITE" id="PS50888"/>
    </source>
</evidence>
<dbReference type="eggNOG" id="KOG3561">
    <property type="taxonomic scope" value="Eukaryota"/>
</dbReference>
<dbReference type="GO" id="GO:0003700">
    <property type="term" value="F:DNA-binding transcription factor activity"/>
    <property type="evidence" value="ECO:0007669"/>
    <property type="project" value="InterPro"/>
</dbReference>
<dbReference type="EMBL" id="KK198756">
    <property type="protein sequence ID" value="KCW76133.1"/>
    <property type="molecule type" value="Genomic_DNA"/>
</dbReference>
<name>A0A059CCE9_EUCGR</name>
<keyword evidence="4" id="KW-0804">Transcription</keyword>
<dbReference type="InterPro" id="IPR045847">
    <property type="entry name" value="AIG1-like"/>
</dbReference>
<comment type="subcellular location">
    <subcellularLocation>
        <location evidence="1">Nucleus</location>
    </subcellularLocation>
</comment>
<dbReference type="AlphaFoldDB" id="A0A059CCE9"/>
<dbReference type="GO" id="GO:0003677">
    <property type="term" value="F:DNA binding"/>
    <property type="evidence" value="ECO:0007669"/>
    <property type="project" value="UniProtKB-KW"/>
</dbReference>
<gene>
    <name evidence="7" type="ORF">EUGRSUZ_D00509</name>
</gene>
<dbReference type="KEGG" id="egr:104440911"/>
<dbReference type="STRING" id="71139.A0A059CCE9"/>
<evidence type="ECO:0000256" key="5">
    <source>
        <dbReference type="ARBA" id="ARBA00023242"/>
    </source>
</evidence>
<dbReference type="PROSITE" id="PS50888">
    <property type="entry name" value="BHLH"/>
    <property type="match status" value="1"/>
</dbReference>
<dbReference type="Pfam" id="PF00010">
    <property type="entry name" value="HLH"/>
    <property type="match status" value="1"/>
</dbReference>
<evidence type="ECO:0000256" key="2">
    <source>
        <dbReference type="ARBA" id="ARBA00023015"/>
    </source>
</evidence>
<dbReference type="OrthoDB" id="71302at2759"/>
<keyword evidence="5" id="KW-0539">Nucleus</keyword>
<accession>A0A059CCE9</accession>
<dbReference type="PANTHER" id="PTHR45844">
    <property type="entry name" value="TRANSCRIPTION FACTOR BHLH30"/>
    <property type="match status" value="1"/>
</dbReference>
<evidence type="ECO:0000256" key="1">
    <source>
        <dbReference type="ARBA" id="ARBA00004123"/>
    </source>
</evidence>
<sequence>MALYSNYCDGLHGSDPHQMFDPLLRANGSAPAMDTPQSLVLDGEKSELVIKAPNRAAKKNVPEEKALAALRNHSEAERRRRERINSHLATLRGLVPGEDKMDKATLLAHVIEEVKELKKTALEASKGLLVPLDADEVKVEPLDDATGNGTFSFKASICCQYRPELLSDLRQAINALHLKIVKAEISTLESRLRNEFIFLSGKEQFSYNWSLQRQLLASSIRQALCSVLAKTSISSEYSPRTTLPSKRRRVSFLNSSSPSL</sequence>
<feature type="domain" description="BHLH" evidence="6">
    <location>
        <begin position="68"/>
        <end position="117"/>
    </location>
</feature>
<dbReference type="CDD" id="cd04873">
    <property type="entry name" value="ACT_UUR-ACR-like"/>
    <property type="match status" value="1"/>
</dbReference>
<protein>
    <recommendedName>
        <fullName evidence="6">BHLH domain-containing protein</fullName>
    </recommendedName>
</protein>
<keyword evidence="2" id="KW-0805">Transcription regulation</keyword>
<dbReference type="Gramene" id="KCW76133">
    <property type="protein sequence ID" value="KCW76133"/>
    <property type="gene ID" value="EUGRSUZ_D00509"/>
</dbReference>
<evidence type="ECO:0000256" key="3">
    <source>
        <dbReference type="ARBA" id="ARBA00023125"/>
    </source>
</evidence>
<proteinExistence type="predicted"/>
<reference evidence="7" key="1">
    <citation type="submission" date="2013-07" db="EMBL/GenBank/DDBJ databases">
        <title>The genome of Eucalyptus grandis.</title>
        <authorList>
            <person name="Schmutz J."/>
            <person name="Hayes R."/>
            <person name="Myburg A."/>
            <person name="Tuskan G."/>
            <person name="Grattapaglia D."/>
            <person name="Rokhsar D.S."/>
        </authorList>
    </citation>
    <scope>NUCLEOTIDE SEQUENCE</scope>
    <source>
        <tissue evidence="7">Leaf extractions</tissue>
    </source>
</reference>
<dbReference type="GO" id="GO:0046983">
    <property type="term" value="F:protein dimerization activity"/>
    <property type="evidence" value="ECO:0007669"/>
    <property type="project" value="InterPro"/>
</dbReference>
<dbReference type="SUPFAM" id="SSF47459">
    <property type="entry name" value="HLH, helix-loop-helix DNA-binding domain"/>
    <property type="match status" value="1"/>
</dbReference>
<dbReference type="InterPro" id="IPR011598">
    <property type="entry name" value="bHLH_dom"/>
</dbReference>
<dbReference type="SMART" id="SM00353">
    <property type="entry name" value="HLH"/>
    <property type="match status" value="1"/>
</dbReference>